<dbReference type="OrthoDB" id="9967774at2759"/>
<evidence type="ECO:0000313" key="1">
    <source>
        <dbReference type="EMBL" id="KMS94683.1"/>
    </source>
</evidence>
<dbReference type="Gramene" id="KMS94683">
    <property type="protein sequence ID" value="KMS94683"/>
    <property type="gene ID" value="BVRB_016300"/>
</dbReference>
<sequence length="143" mass="15075">MPNGSRGRVDRAVAGALSACGAPRPVRRRSEASGQGDHDFGCGVIGPVCIGPLADRGRPTRSISGLVLERSFELGGLSPVPTNRDRSSCGCLAVDSASVANRSVACPTRLETRTKESNMCASRWARTKPGGAVKAKVIFRWPR</sequence>
<organism evidence="1 2">
    <name type="scientific">Beta vulgaris subsp. vulgaris</name>
    <name type="common">Beet</name>
    <dbReference type="NCBI Taxonomy" id="3555"/>
    <lineage>
        <taxon>Eukaryota</taxon>
        <taxon>Viridiplantae</taxon>
        <taxon>Streptophyta</taxon>
        <taxon>Embryophyta</taxon>
        <taxon>Tracheophyta</taxon>
        <taxon>Spermatophyta</taxon>
        <taxon>Magnoliopsida</taxon>
        <taxon>eudicotyledons</taxon>
        <taxon>Gunneridae</taxon>
        <taxon>Pentapetalae</taxon>
        <taxon>Caryophyllales</taxon>
        <taxon>Chenopodiaceae</taxon>
        <taxon>Betoideae</taxon>
        <taxon>Beta</taxon>
    </lineage>
</organism>
<protein>
    <submittedName>
        <fullName evidence="1">Uncharacterized protein</fullName>
    </submittedName>
</protein>
<dbReference type="AlphaFoldDB" id="A0A0J8B4A1"/>
<proteinExistence type="predicted"/>
<accession>A0A0J8B4A1</accession>
<name>A0A0J8B4A1_BETVV</name>
<dbReference type="Proteomes" id="UP000035740">
    <property type="component" value="Unassembled WGS sequence"/>
</dbReference>
<keyword evidence="2" id="KW-1185">Reference proteome</keyword>
<evidence type="ECO:0000313" key="2">
    <source>
        <dbReference type="Proteomes" id="UP000035740"/>
    </source>
</evidence>
<gene>
    <name evidence="1" type="ORF">BVRB_016300</name>
</gene>
<reference evidence="1 2" key="1">
    <citation type="journal article" date="2014" name="Nature">
        <title>The genome of the recently domesticated crop plant sugar beet (Beta vulgaris).</title>
        <authorList>
            <person name="Dohm J.C."/>
            <person name="Minoche A.E."/>
            <person name="Holtgrawe D."/>
            <person name="Capella-Gutierrez S."/>
            <person name="Zakrzewski F."/>
            <person name="Tafer H."/>
            <person name="Rupp O."/>
            <person name="Sorensen T.R."/>
            <person name="Stracke R."/>
            <person name="Reinhardt R."/>
            <person name="Goesmann A."/>
            <person name="Kraft T."/>
            <person name="Schulz B."/>
            <person name="Stadler P.F."/>
            <person name="Schmidt T."/>
            <person name="Gabaldon T."/>
            <person name="Lehrach H."/>
            <person name="Weisshaar B."/>
            <person name="Himmelbauer H."/>
        </authorList>
    </citation>
    <scope>NUCLEOTIDE SEQUENCE [LARGE SCALE GENOMIC DNA]</scope>
    <source>
        <tissue evidence="1">Taproot</tissue>
    </source>
</reference>
<dbReference type="EMBL" id="KQ091224">
    <property type="protein sequence ID" value="KMS94683.1"/>
    <property type="molecule type" value="Genomic_DNA"/>
</dbReference>